<comment type="caution">
    <text evidence="1">The sequence shown here is derived from an EMBL/GenBank/DDBJ whole genome shotgun (WGS) entry which is preliminary data.</text>
</comment>
<reference evidence="1" key="1">
    <citation type="submission" date="2020-05" db="EMBL/GenBank/DDBJ databases">
        <title>Large-scale comparative analyses of tick genomes elucidate their genetic diversity and vector capacities.</title>
        <authorList>
            <person name="Jia N."/>
            <person name="Wang J."/>
            <person name="Shi W."/>
            <person name="Du L."/>
            <person name="Sun Y."/>
            <person name="Zhan W."/>
            <person name="Jiang J."/>
            <person name="Wang Q."/>
            <person name="Zhang B."/>
            <person name="Ji P."/>
            <person name="Sakyi L.B."/>
            <person name="Cui X."/>
            <person name="Yuan T."/>
            <person name="Jiang B."/>
            <person name="Yang W."/>
            <person name="Lam T.T.-Y."/>
            <person name="Chang Q."/>
            <person name="Ding S."/>
            <person name="Wang X."/>
            <person name="Zhu J."/>
            <person name="Ruan X."/>
            <person name="Zhao L."/>
            <person name="Wei J."/>
            <person name="Que T."/>
            <person name="Du C."/>
            <person name="Cheng J."/>
            <person name="Dai P."/>
            <person name="Han X."/>
            <person name="Huang E."/>
            <person name="Gao Y."/>
            <person name="Liu J."/>
            <person name="Shao H."/>
            <person name="Ye R."/>
            <person name="Li L."/>
            <person name="Wei W."/>
            <person name="Wang X."/>
            <person name="Wang C."/>
            <person name="Yang T."/>
            <person name="Huo Q."/>
            <person name="Li W."/>
            <person name="Guo W."/>
            <person name="Chen H."/>
            <person name="Zhou L."/>
            <person name="Ni X."/>
            <person name="Tian J."/>
            <person name="Zhou Y."/>
            <person name="Sheng Y."/>
            <person name="Liu T."/>
            <person name="Pan Y."/>
            <person name="Xia L."/>
            <person name="Li J."/>
            <person name="Zhao F."/>
            <person name="Cao W."/>
        </authorList>
    </citation>
    <scope>NUCLEOTIDE SEQUENCE</scope>
    <source>
        <strain evidence="1">Hyas-2018</strain>
    </source>
</reference>
<evidence type="ECO:0000313" key="1">
    <source>
        <dbReference type="EMBL" id="KAH6938668.1"/>
    </source>
</evidence>
<keyword evidence="2" id="KW-1185">Reference proteome</keyword>
<proteinExistence type="predicted"/>
<evidence type="ECO:0000313" key="2">
    <source>
        <dbReference type="Proteomes" id="UP000821845"/>
    </source>
</evidence>
<dbReference type="EMBL" id="CM023482">
    <property type="protein sequence ID" value="KAH6938668.1"/>
    <property type="molecule type" value="Genomic_DNA"/>
</dbReference>
<accession>A0ACB7SUX3</accession>
<organism evidence="1 2">
    <name type="scientific">Hyalomma asiaticum</name>
    <name type="common">Tick</name>
    <dbReference type="NCBI Taxonomy" id="266040"/>
    <lineage>
        <taxon>Eukaryota</taxon>
        <taxon>Metazoa</taxon>
        <taxon>Ecdysozoa</taxon>
        <taxon>Arthropoda</taxon>
        <taxon>Chelicerata</taxon>
        <taxon>Arachnida</taxon>
        <taxon>Acari</taxon>
        <taxon>Parasitiformes</taxon>
        <taxon>Ixodida</taxon>
        <taxon>Ixodoidea</taxon>
        <taxon>Ixodidae</taxon>
        <taxon>Hyalomminae</taxon>
        <taxon>Hyalomma</taxon>
    </lineage>
</organism>
<name>A0ACB7SUX3_HYAAI</name>
<gene>
    <name evidence="1" type="ORF">HPB50_011682</name>
</gene>
<sequence>MKSDKTLKFYTGLASATVFGALLQLVLSVWAPPQRTCLDAEQQLLLVLMRLRLGLVTNDLAYRFGISAGSVSSIFHSVAGCFSQEPYKTDHLAIPTSTAISSAASF</sequence>
<protein>
    <submittedName>
        <fullName evidence="1">Uncharacterized protein</fullName>
    </submittedName>
</protein>
<dbReference type="Proteomes" id="UP000821845">
    <property type="component" value="Chromosome 2"/>
</dbReference>